<sequence>MSLRRTLQFHSLDDVLVELSALDRAQITTTGKWSFYQILSHLAENIESSISQYPRSMPFVIRRTIGPMALRHLLKTQEMKSGAPNPTAPKQREEGDEKAAMLRLRTAIASFRAHEGSMAEHPFFGPINKEDFEALHAHHAALHLSFAHPEAVQKSSPKERAAPVVKAAKKTAKKAAEKTVKKATEKASKKASKKAAKKSATKKSASK</sequence>
<feature type="compositionally biased region" description="Basic residues" evidence="1">
    <location>
        <begin position="189"/>
        <end position="207"/>
    </location>
</feature>
<name>A0A833LXT2_9LEPT</name>
<dbReference type="EMBL" id="WBUI01000005">
    <property type="protein sequence ID" value="KAB2933593.1"/>
    <property type="molecule type" value="Genomic_DNA"/>
</dbReference>
<feature type="region of interest" description="Disordered" evidence="1">
    <location>
        <begin position="78"/>
        <end position="97"/>
    </location>
</feature>
<gene>
    <name evidence="2" type="ORF">F9K24_07035</name>
</gene>
<organism evidence="2 3">
    <name type="scientific">Leptonema illini</name>
    <dbReference type="NCBI Taxonomy" id="183"/>
    <lineage>
        <taxon>Bacteria</taxon>
        <taxon>Pseudomonadati</taxon>
        <taxon>Spirochaetota</taxon>
        <taxon>Spirochaetia</taxon>
        <taxon>Leptospirales</taxon>
        <taxon>Leptospiraceae</taxon>
        <taxon>Leptonema</taxon>
    </lineage>
</organism>
<dbReference type="AlphaFoldDB" id="A0A833LXT2"/>
<dbReference type="InterPro" id="IPR011463">
    <property type="entry name" value="DUF1569"/>
</dbReference>
<dbReference type="Proteomes" id="UP000460298">
    <property type="component" value="Unassembled WGS sequence"/>
</dbReference>
<dbReference type="InterPro" id="IPR034660">
    <property type="entry name" value="DinB/YfiT-like"/>
</dbReference>
<dbReference type="Gene3D" id="1.20.120.450">
    <property type="entry name" value="dinb family like domain"/>
    <property type="match status" value="1"/>
</dbReference>
<reference evidence="2 3" key="1">
    <citation type="submission" date="2019-10" db="EMBL/GenBank/DDBJ databases">
        <title>Extracellular Electron Transfer in a Candidatus Methanoperedens spp. Enrichment Culture.</title>
        <authorList>
            <person name="Berger S."/>
            <person name="Rangel Shaw D."/>
            <person name="Berben T."/>
            <person name="In 'T Zandt M."/>
            <person name="Frank J."/>
            <person name="Reimann J."/>
            <person name="Jetten M.S.M."/>
            <person name="Welte C.U."/>
        </authorList>
    </citation>
    <scope>NUCLEOTIDE SEQUENCE [LARGE SCALE GENOMIC DNA]</scope>
    <source>
        <strain evidence="2">SB12</strain>
    </source>
</reference>
<feature type="region of interest" description="Disordered" evidence="1">
    <location>
        <begin position="151"/>
        <end position="207"/>
    </location>
</feature>
<evidence type="ECO:0000256" key="1">
    <source>
        <dbReference type="SAM" id="MobiDB-lite"/>
    </source>
</evidence>
<dbReference type="Pfam" id="PF07606">
    <property type="entry name" value="DUF1569"/>
    <property type="match status" value="1"/>
</dbReference>
<proteinExistence type="predicted"/>
<evidence type="ECO:0000313" key="2">
    <source>
        <dbReference type="EMBL" id="KAB2933593.1"/>
    </source>
</evidence>
<feature type="compositionally biased region" description="Basic and acidic residues" evidence="1">
    <location>
        <begin position="174"/>
        <end position="188"/>
    </location>
</feature>
<protein>
    <submittedName>
        <fullName evidence="2">DUF1569 domain-containing protein</fullName>
    </submittedName>
</protein>
<comment type="caution">
    <text evidence="2">The sequence shown here is derived from an EMBL/GenBank/DDBJ whole genome shotgun (WGS) entry which is preliminary data.</text>
</comment>
<evidence type="ECO:0000313" key="3">
    <source>
        <dbReference type="Proteomes" id="UP000460298"/>
    </source>
</evidence>
<accession>A0A833LXT2</accession>